<organism evidence="5 6">
    <name type="scientific">Candidatus Buchananbacteria bacterium RIFCSPHIGHO2_01_FULL_46_12</name>
    <dbReference type="NCBI Taxonomy" id="1797536"/>
    <lineage>
        <taxon>Bacteria</taxon>
        <taxon>Candidatus Buchananiibacteriota</taxon>
    </lineage>
</organism>
<reference evidence="5 6" key="1">
    <citation type="journal article" date="2016" name="Nat. Commun.">
        <title>Thousands of microbial genomes shed light on interconnected biogeochemical processes in an aquifer system.</title>
        <authorList>
            <person name="Anantharaman K."/>
            <person name="Brown C.T."/>
            <person name="Hug L.A."/>
            <person name="Sharon I."/>
            <person name="Castelle C.J."/>
            <person name="Probst A.J."/>
            <person name="Thomas B.C."/>
            <person name="Singh A."/>
            <person name="Wilkins M.J."/>
            <person name="Karaoz U."/>
            <person name="Brodie E.L."/>
            <person name="Williams K.H."/>
            <person name="Hubbard S.S."/>
            <person name="Banfield J.F."/>
        </authorList>
    </citation>
    <scope>NUCLEOTIDE SEQUENCE [LARGE SCALE GENOMIC DNA]</scope>
</reference>
<dbReference type="Gene3D" id="3.30.70.330">
    <property type="match status" value="1"/>
</dbReference>
<comment type="similarity">
    <text evidence="1 4">Belongs to the universal ribosomal protein uL23 family.</text>
</comment>
<keyword evidence="3 4" id="KW-0687">Ribonucleoprotein</keyword>
<dbReference type="InterPro" id="IPR013025">
    <property type="entry name" value="Ribosomal_uL23-like"/>
</dbReference>
<gene>
    <name evidence="4" type="primary">rplW</name>
    <name evidence="5" type="ORF">A2663_01225</name>
</gene>
<evidence type="ECO:0000313" key="6">
    <source>
        <dbReference type="Proteomes" id="UP000178432"/>
    </source>
</evidence>
<comment type="subunit">
    <text evidence="4">Part of the 50S ribosomal subunit. Contacts protein L29, and trigger factor when it is bound to the ribosome.</text>
</comment>
<dbReference type="GO" id="GO:0019843">
    <property type="term" value="F:rRNA binding"/>
    <property type="evidence" value="ECO:0007669"/>
    <property type="project" value="UniProtKB-UniRule"/>
</dbReference>
<dbReference type="HAMAP" id="MF_01369_B">
    <property type="entry name" value="Ribosomal_uL23_B"/>
    <property type="match status" value="1"/>
</dbReference>
<sequence>MAFRVLLKPLITEKGTNLAAQNKYIFSVNSQMNKIEVKKAIRSIYRVDPVKINICNFPGKNVRYGRRQGKTKAWKKAIVTLKAGDKIKVYEGV</sequence>
<dbReference type="InterPro" id="IPR012677">
    <property type="entry name" value="Nucleotide-bd_a/b_plait_sf"/>
</dbReference>
<evidence type="ECO:0000256" key="1">
    <source>
        <dbReference type="ARBA" id="ARBA00006700"/>
    </source>
</evidence>
<keyword evidence="2 4" id="KW-0689">Ribosomal protein</keyword>
<dbReference type="GO" id="GO:0006412">
    <property type="term" value="P:translation"/>
    <property type="evidence" value="ECO:0007669"/>
    <property type="project" value="UniProtKB-UniRule"/>
</dbReference>
<dbReference type="Proteomes" id="UP000178432">
    <property type="component" value="Unassembled WGS sequence"/>
</dbReference>
<comment type="caution">
    <text evidence="5">The sequence shown here is derived from an EMBL/GenBank/DDBJ whole genome shotgun (WGS) entry which is preliminary data.</text>
</comment>
<dbReference type="AlphaFoldDB" id="A0A1G1Y3U3"/>
<proteinExistence type="inferred from homology"/>
<evidence type="ECO:0000256" key="4">
    <source>
        <dbReference type="HAMAP-Rule" id="MF_01369"/>
    </source>
</evidence>
<dbReference type="NCBIfam" id="NF004363">
    <property type="entry name" value="PRK05738.2-4"/>
    <property type="match status" value="1"/>
</dbReference>
<evidence type="ECO:0000256" key="2">
    <source>
        <dbReference type="ARBA" id="ARBA00022980"/>
    </source>
</evidence>
<evidence type="ECO:0000313" key="5">
    <source>
        <dbReference type="EMBL" id="OGY46968.1"/>
    </source>
</evidence>
<dbReference type="InterPro" id="IPR012678">
    <property type="entry name" value="Ribosomal_uL23/eL15/eS24_sf"/>
</dbReference>
<comment type="function">
    <text evidence="4">One of the early assembly proteins it binds 23S rRNA. One of the proteins that surrounds the polypeptide exit tunnel on the outside of the ribosome. Forms the main docking site for trigger factor binding to the ribosome.</text>
</comment>
<protein>
    <recommendedName>
        <fullName evidence="4">Large ribosomal subunit protein uL23</fullName>
    </recommendedName>
</protein>
<dbReference type="GO" id="GO:1990904">
    <property type="term" value="C:ribonucleoprotein complex"/>
    <property type="evidence" value="ECO:0007669"/>
    <property type="project" value="UniProtKB-KW"/>
</dbReference>
<accession>A0A1G1Y3U3</accession>
<evidence type="ECO:0000256" key="3">
    <source>
        <dbReference type="ARBA" id="ARBA00023274"/>
    </source>
</evidence>
<dbReference type="EMBL" id="MHIF01000051">
    <property type="protein sequence ID" value="OGY46968.1"/>
    <property type="molecule type" value="Genomic_DNA"/>
</dbReference>
<name>A0A1G1Y3U3_9BACT</name>
<dbReference type="GO" id="GO:0003735">
    <property type="term" value="F:structural constituent of ribosome"/>
    <property type="evidence" value="ECO:0007669"/>
    <property type="project" value="InterPro"/>
</dbReference>
<keyword evidence="4" id="KW-0694">RNA-binding</keyword>
<dbReference type="GO" id="GO:0005840">
    <property type="term" value="C:ribosome"/>
    <property type="evidence" value="ECO:0007669"/>
    <property type="project" value="UniProtKB-KW"/>
</dbReference>
<dbReference type="Pfam" id="PF00276">
    <property type="entry name" value="Ribosomal_L23"/>
    <property type="match status" value="1"/>
</dbReference>
<dbReference type="SUPFAM" id="SSF54189">
    <property type="entry name" value="Ribosomal proteins S24e, L23 and L15e"/>
    <property type="match status" value="1"/>
</dbReference>
<keyword evidence="4" id="KW-0699">rRNA-binding</keyword>